<dbReference type="EMBL" id="BRYA01000332">
    <property type="protein sequence ID" value="GMI47143.1"/>
    <property type="molecule type" value="Genomic_DNA"/>
</dbReference>
<comment type="caution">
    <text evidence="3">The sequence shown here is derived from an EMBL/GenBank/DDBJ whole genome shotgun (WGS) entry which is preliminary data.</text>
</comment>
<keyword evidence="4" id="KW-1185">Reference proteome</keyword>
<reference evidence="4" key="1">
    <citation type="journal article" date="2023" name="Commun. Biol.">
        <title>Genome analysis of Parmales, the sister group of diatoms, reveals the evolutionary specialization of diatoms from phago-mixotrophs to photoautotrophs.</title>
        <authorList>
            <person name="Ban H."/>
            <person name="Sato S."/>
            <person name="Yoshikawa S."/>
            <person name="Yamada K."/>
            <person name="Nakamura Y."/>
            <person name="Ichinomiya M."/>
            <person name="Sato N."/>
            <person name="Blanc-Mathieu R."/>
            <person name="Endo H."/>
            <person name="Kuwata A."/>
            <person name="Ogata H."/>
        </authorList>
    </citation>
    <scope>NUCLEOTIDE SEQUENCE [LARGE SCALE GENOMIC DNA]</scope>
</reference>
<feature type="region of interest" description="Disordered" evidence="2">
    <location>
        <begin position="501"/>
        <end position="528"/>
    </location>
</feature>
<feature type="compositionally biased region" description="Gly residues" evidence="2">
    <location>
        <begin position="310"/>
        <end position="328"/>
    </location>
</feature>
<evidence type="ECO:0000256" key="1">
    <source>
        <dbReference type="SAM" id="Coils"/>
    </source>
</evidence>
<evidence type="ECO:0000313" key="4">
    <source>
        <dbReference type="Proteomes" id="UP001165065"/>
    </source>
</evidence>
<feature type="compositionally biased region" description="Gly residues" evidence="2">
    <location>
        <begin position="425"/>
        <end position="447"/>
    </location>
</feature>
<proteinExistence type="predicted"/>
<dbReference type="Proteomes" id="UP001165065">
    <property type="component" value="Unassembled WGS sequence"/>
</dbReference>
<accession>A0A9W7LEK6</accession>
<feature type="compositionally biased region" description="Basic and acidic residues" evidence="2">
    <location>
        <begin position="373"/>
        <end position="391"/>
    </location>
</feature>
<gene>
    <name evidence="3" type="ORF">TrCOL_g9863</name>
</gene>
<organism evidence="3 4">
    <name type="scientific">Triparma columacea</name>
    <dbReference type="NCBI Taxonomy" id="722753"/>
    <lineage>
        <taxon>Eukaryota</taxon>
        <taxon>Sar</taxon>
        <taxon>Stramenopiles</taxon>
        <taxon>Ochrophyta</taxon>
        <taxon>Bolidophyceae</taxon>
        <taxon>Parmales</taxon>
        <taxon>Triparmaceae</taxon>
        <taxon>Triparma</taxon>
    </lineage>
</organism>
<sequence length="528" mass="57161">MSRATPMRSVSQMSDVEGEITRWESLLSEETMRWESFTKTNAFEGSRGGGKGKTKGVRFEKDLAGALGESSEIMFGGGGGGVEVDERVATVNEQLASTVETLIEKNTRLAEELEGYRGKAQQELSFMEDNVLKEKSRADGAVETLQNLRGYVADYLSVPQVSKQRTAEEQQFWDELATTSLLERSSVPGWWGTAPGEGELPSKIVLPVFSGEADNFRAGYQRLMLENQELKDENAKLKRAAEVRRPVVTKLATTAKNQALTHKRQLVAAVRRIDYLVEERDAAVRKCKELEKYVVKLEMKTLKGGRGRGEGGGGGASLGGTGRRGAGGVKHSKFYGGGQGAGQGEPKRTQIIKNIGFDRGGLAKIYAAASEMSRRGVTEKIKEEQGERGGGVERGGVTEGRRKMELAKKPKDGGATLARSPSVGLEGGGGRGRGGGIPRGRGKGRGGGGEEGRARGGRRSSSPKALEEALLESIILDEEGVEAEGVAAATARLQQEFSSYYEEDRREKMEKQQEEEWDGKVPLPAERD</sequence>
<keyword evidence="1" id="KW-0175">Coiled coil</keyword>
<dbReference type="AlphaFoldDB" id="A0A9W7LEK6"/>
<dbReference type="OrthoDB" id="199536at2759"/>
<evidence type="ECO:0000256" key="2">
    <source>
        <dbReference type="SAM" id="MobiDB-lite"/>
    </source>
</evidence>
<protein>
    <submittedName>
        <fullName evidence="3">Uncharacterized protein</fullName>
    </submittedName>
</protein>
<feature type="compositionally biased region" description="Basic and acidic residues" evidence="2">
    <location>
        <begin position="502"/>
        <end position="514"/>
    </location>
</feature>
<name>A0A9W7LEK6_9STRA</name>
<feature type="coiled-coil region" evidence="1">
    <location>
        <begin position="213"/>
        <end position="243"/>
    </location>
</feature>
<feature type="region of interest" description="Disordered" evidence="2">
    <location>
        <begin position="373"/>
        <end position="465"/>
    </location>
</feature>
<feature type="coiled-coil region" evidence="1">
    <location>
        <begin position="92"/>
        <end position="130"/>
    </location>
</feature>
<evidence type="ECO:0000313" key="3">
    <source>
        <dbReference type="EMBL" id="GMI47143.1"/>
    </source>
</evidence>
<feature type="region of interest" description="Disordered" evidence="2">
    <location>
        <begin position="304"/>
        <end position="347"/>
    </location>
</feature>
<feature type="compositionally biased region" description="Basic and acidic residues" evidence="2">
    <location>
        <begin position="399"/>
        <end position="412"/>
    </location>
</feature>